<evidence type="ECO:0000256" key="1">
    <source>
        <dbReference type="SAM" id="MobiDB-lite"/>
    </source>
</evidence>
<evidence type="ECO:0000313" key="4">
    <source>
        <dbReference type="Proteomes" id="UP001321477"/>
    </source>
</evidence>
<keyword evidence="2" id="KW-0812">Transmembrane</keyword>
<feature type="compositionally biased region" description="Basic residues" evidence="1">
    <location>
        <begin position="121"/>
        <end position="131"/>
    </location>
</feature>
<feature type="transmembrane region" description="Helical" evidence="2">
    <location>
        <begin position="158"/>
        <end position="181"/>
    </location>
</feature>
<organism evidence="3 4">
    <name type="scientific">Agromyces marinus</name>
    <dbReference type="NCBI Taxonomy" id="1389020"/>
    <lineage>
        <taxon>Bacteria</taxon>
        <taxon>Bacillati</taxon>
        <taxon>Actinomycetota</taxon>
        <taxon>Actinomycetes</taxon>
        <taxon>Micrococcales</taxon>
        <taxon>Microbacteriaceae</taxon>
        <taxon>Agromyces</taxon>
    </lineage>
</organism>
<keyword evidence="2" id="KW-0472">Membrane</keyword>
<keyword evidence="2" id="KW-1133">Transmembrane helix</keyword>
<evidence type="ECO:0000313" key="3">
    <source>
        <dbReference type="EMBL" id="BDZ53603.1"/>
    </source>
</evidence>
<keyword evidence="4" id="KW-1185">Reference proteome</keyword>
<evidence type="ECO:0000256" key="2">
    <source>
        <dbReference type="SAM" id="Phobius"/>
    </source>
</evidence>
<reference evidence="4" key="1">
    <citation type="journal article" date="2019" name="Int. J. Syst. Evol. Microbiol.">
        <title>The Global Catalogue of Microorganisms (GCM) 10K type strain sequencing project: providing services to taxonomists for standard genome sequencing and annotation.</title>
        <authorList>
            <consortium name="The Broad Institute Genomics Platform"/>
            <consortium name="The Broad Institute Genome Sequencing Center for Infectious Disease"/>
            <person name="Wu L."/>
            <person name="Ma J."/>
        </authorList>
    </citation>
    <scope>NUCLEOTIDE SEQUENCE [LARGE SCALE GENOMIC DNA]</scope>
    <source>
        <strain evidence="4">NBRC 109019</strain>
    </source>
</reference>
<gene>
    <name evidence="3" type="ORF">GCM10025870_06760</name>
</gene>
<protein>
    <recommendedName>
        <fullName evidence="5">Fibronectin type-III domain-containing protein</fullName>
    </recommendedName>
</protein>
<name>A0ABM8GYN7_9MICO</name>
<accession>A0ABM8GYN7</accession>
<feature type="region of interest" description="Disordered" evidence="1">
    <location>
        <begin position="108"/>
        <end position="152"/>
    </location>
</feature>
<sequence>MVPRGHGLLLIAGRSPFEIIGGDNGTVALVGRIEKAKVPPTGRPDVPRSLEALLARAMSKRPADRQAGALEFIRDLQAVEEELALPQTQLEVAMDDWALATAVDPDERTRIGAGTTVGSSRSRRRRARSAARPRTVDGNSQGSGAERGRAAPPSTGRLIGGVAVAAAVFVGLVVAGLVTLARDAGGIPVVTDVRARTDGAAIEFAWEDPGLRAGDAYIVTVDGAASPPQRAAAYSLSVDEPGTVCVSVTVWRDGKSGTPSVERCTDVDEVPG</sequence>
<dbReference type="EMBL" id="AP027734">
    <property type="protein sequence ID" value="BDZ53603.1"/>
    <property type="molecule type" value="Genomic_DNA"/>
</dbReference>
<dbReference type="RefSeq" id="WP_350227373.1">
    <property type="nucleotide sequence ID" value="NZ_AP027734.1"/>
</dbReference>
<proteinExistence type="predicted"/>
<dbReference type="Proteomes" id="UP001321477">
    <property type="component" value="Chromosome"/>
</dbReference>
<evidence type="ECO:0008006" key="5">
    <source>
        <dbReference type="Google" id="ProtNLM"/>
    </source>
</evidence>